<proteinExistence type="predicted"/>
<dbReference type="Proteomes" id="UP000605970">
    <property type="component" value="Unassembled WGS sequence"/>
</dbReference>
<comment type="caution">
    <text evidence="1">The sequence shown here is derived from an EMBL/GenBank/DDBJ whole genome shotgun (WGS) entry which is preliminary data.</text>
</comment>
<name>A0A8S9ZRY4_9BILA</name>
<evidence type="ECO:0000313" key="2">
    <source>
        <dbReference type="Proteomes" id="UP000605970"/>
    </source>
</evidence>
<keyword evidence="2" id="KW-1185">Reference proteome</keyword>
<reference evidence="1" key="1">
    <citation type="journal article" date="2020" name="Ecol. Evol.">
        <title>Genome structure and content of the rice root-knot nematode (Meloidogyne graminicola).</title>
        <authorList>
            <person name="Phan N.T."/>
            <person name="Danchin E.G.J."/>
            <person name="Klopp C."/>
            <person name="Perfus-Barbeoch L."/>
            <person name="Kozlowski D.K."/>
            <person name="Koutsovoulos G.D."/>
            <person name="Lopez-Roques C."/>
            <person name="Bouchez O."/>
            <person name="Zahm M."/>
            <person name="Besnard G."/>
            <person name="Bellafiore S."/>
        </authorList>
    </citation>
    <scope>NUCLEOTIDE SEQUENCE</scope>
    <source>
        <strain evidence="1">VN-18</strain>
    </source>
</reference>
<accession>A0A8S9ZRY4</accession>
<evidence type="ECO:0000313" key="1">
    <source>
        <dbReference type="EMBL" id="KAF7636381.1"/>
    </source>
</evidence>
<sequence length="117" mass="13615">MQFFFHLKKKIKIFEAVGGGKGKANDMDEICSNLAKMHGVSNQSIKDEAKLPIYNPNLKTEISGWLNNYQSYLTDREFENIKKIKDNNELNEKKKINKIQRIFQTAEARATYNPYQP</sequence>
<dbReference type="EMBL" id="JABEBT010000030">
    <property type="protein sequence ID" value="KAF7636381.1"/>
    <property type="molecule type" value="Genomic_DNA"/>
</dbReference>
<dbReference type="AlphaFoldDB" id="A0A8S9ZRY4"/>
<organism evidence="1 2">
    <name type="scientific">Meloidogyne graminicola</name>
    <dbReference type="NCBI Taxonomy" id="189291"/>
    <lineage>
        <taxon>Eukaryota</taxon>
        <taxon>Metazoa</taxon>
        <taxon>Ecdysozoa</taxon>
        <taxon>Nematoda</taxon>
        <taxon>Chromadorea</taxon>
        <taxon>Rhabditida</taxon>
        <taxon>Tylenchina</taxon>
        <taxon>Tylenchomorpha</taxon>
        <taxon>Tylenchoidea</taxon>
        <taxon>Meloidogynidae</taxon>
        <taxon>Meloidogyninae</taxon>
        <taxon>Meloidogyne</taxon>
    </lineage>
</organism>
<protein>
    <submittedName>
        <fullName evidence="1">Uncharacterized protein</fullName>
    </submittedName>
</protein>
<gene>
    <name evidence="1" type="ORF">Mgra_00004163</name>
</gene>